<dbReference type="AlphaFoldDB" id="A0A5B7CFJ0"/>
<evidence type="ECO:0000313" key="3">
    <source>
        <dbReference type="Proteomes" id="UP000324222"/>
    </source>
</evidence>
<name>A0A5B7CFJ0_PORTR</name>
<feature type="compositionally biased region" description="Basic and acidic residues" evidence="1">
    <location>
        <begin position="109"/>
        <end position="127"/>
    </location>
</feature>
<comment type="caution">
    <text evidence="2">The sequence shown here is derived from an EMBL/GenBank/DDBJ whole genome shotgun (WGS) entry which is preliminary data.</text>
</comment>
<evidence type="ECO:0000256" key="1">
    <source>
        <dbReference type="SAM" id="MobiDB-lite"/>
    </source>
</evidence>
<evidence type="ECO:0000313" key="2">
    <source>
        <dbReference type="EMBL" id="MPC08035.1"/>
    </source>
</evidence>
<accession>A0A5B7CFJ0</accession>
<dbReference type="Proteomes" id="UP000324222">
    <property type="component" value="Unassembled WGS sequence"/>
</dbReference>
<organism evidence="2 3">
    <name type="scientific">Portunus trituberculatus</name>
    <name type="common">Swimming crab</name>
    <name type="synonym">Neptunus trituberculatus</name>
    <dbReference type="NCBI Taxonomy" id="210409"/>
    <lineage>
        <taxon>Eukaryota</taxon>
        <taxon>Metazoa</taxon>
        <taxon>Ecdysozoa</taxon>
        <taxon>Arthropoda</taxon>
        <taxon>Crustacea</taxon>
        <taxon>Multicrustacea</taxon>
        <taxon>Malacostraca</taxon>
        <taxon>Eumalacostraca</taxon>
        <taxon>Eucarida</taxon>
        <taxon>Decapoda</taxon>
        <taxon>Pleocyemata</taxon>
        <taxon>Brachyura</taxon>
        <taxon>Eubrachyura</taxon>
        <taxon>Portunoidea</taxon>
        <taxon>Portunidae</taxon>
        <taxon>Portuninae</taxon>
        <taxon>Portunus</taxon>
    </lineage>
</organism>
<dbReference type="EMBL" id="VSRR010000015">
    <property type="protein sequence ID" value="MPC08035.1"/>
    <property type="molecule type" value="Genomic_DNA"/>
</dbReference>
<feature type="region of interest" description="Disordered" evidence="1">
    <location>
        <begin position="109"/>
        <end position="135"/>
    </location>
</feature>
<keyword evidence="3" id="KW-1185">Reference proteome</keyword>
<reference evidence="2 3" key="1">
    <citation type="submission" date="2019-05" db="EMBL/GenBank/DDBJ databases">
        <title>Another draft genome of Portunus trituberculatus and its Hox gene families provides insights of decapod evolution.</title>
        <authorList>
            <person name="Jeong J.-H."/>
            <person name="Song I."/>
            <person name="Kim S."/>
            <person name="Choi T."/>
            <person name="Kim D."/>
            <person name="Ryu S."/>
            <person name="Kim W."/>
        </authorList>
    </citation>
    <scope>NUCLEOTIDE SEQUENCE [LARGE SCALE GENOMIC DNA]</scope>
    <source>
        <tissue evidence="2">Muscle</tissue>
    </source>
</reference>
<proteinExistence type="predicted"/>
<gene>
    <name evidence="2" type="ORF">E2C01_000605</name>
</gene>
<sequence length="135" mass="15519">MRGCGLTFPVCGLWCGLSPARRSVTTSSELSQGKGWLGDQQTTMPEHLTTTHHIFGAHILHVPNKPPRRRFSSIVSSRHWFRLQKRRAKGHHLTQKSLIGTRLVDHNDNDRWNEERQNKRSGTREASRPLTAWYA</sequence>
<protein>
    <submittedName>
        <fullName evidence="2">Uncharacterized protein</fullName>
    </submittedName>
</protein>